<evidence type="ECO:0000256" key="1">
    <source>
        <dbReference type="ARBA" id="ARBA00023015"/>
    </source>
</evidence>
<dbReference type="InterPro" id="IPR011008">
    <property type="entry name" value="Dimeric_a/b-barrel"/>
</dbReference>
<dbReference type="Proteomes" id="UP001260872">
    <property type="component" value="Unassembled WGS sequence"/>
</dbReference>
<gene>
    <name evidence="6" type="ORF">RH857_05790</name>
</gene>
<proteinExistence type="predicted"/>
<dbReference type="InterPro" id="IPR036388">
    <property type="entry name" value="WH-like_DNA-bd_sf"/>
</dbReference>
<dbReference type="SMART" id="SM00344">
    <property type="entry name" value="HTH_ASNC"/>
    <property type="match status" value="1"/>
</dbReference>
<evidence type="ECO:0000313" key="6">
    <source>
        <dbReference type="EMBL" id="MDR5711645.1"/>
    </source>
</evidence>
<keyword evidence="3" id="KW-0804">Transcription</keyword>
<evidence type="ECO:0000313" key="7">
    <source>
        <dbReference type="Proteomes" id="UP001260872"/>
    </source>
</evidence>
<protein>
    <submittedName>
        <fullName evidence="6">Lrp/AsnC family transcriptional regulator</fullName>
    </submittedName>
</protein>
<dbReference type="PRINTS" id="PR00033">
    <property type="entry name" value="HTHASNC"/>
</dbReference>
<dbReference type="Gene3D" id="3.30.70.920">
    <property type="match status" value="1"/>
</dbReference>
<dbReference type="Pfam" id="PF01037">
    <property type="entry name" value="AsnC_trans_reg"/>
    <property type="match status" value="1"/>
</dbReference>
<reference evidence="7" key="1">
    <citation type="submission" date="2023-07" db="EMBL/GenBank/DDBJ databases">
        <title>Description of three actinobacteria isolated from air of manufacturing shop in a pharmaceutical factory.</title>
        <authorList>
            <person name="Zhang D.-F."/>
        </authorList>
    </citation>
    <scope>NUCLEOTIDE SEQUENCE [LARGE SCALE GENOMIC DNA]</scope>
    <source>
        <strain evidence="7">CCTCC AB 207010</strain>
    </source>
</reference>
<sequence>MRLSETDFALVDALQDEVRQPWSELARQLGRSAVTVRRRWQRLESAGAAWFSTYPGPRSGAVFAVVEVVCEPDEVTNLAKRLAQHPKIMTISEVTGDIELLCWVVAEDMTVLRDIIRHGIGSAPGVRAVRDAPVLNRALRERVLTQRVDLASDGSLYTHAMALHLSVPLEDLDRVAHRISRLSATRLCAAVAGERHNLHVVMWLRLGHLFDEAGVRTGFISWTAPAPAGDRGLAPGARAEPEPGPVV</sequence>
<dbReference type="RefSeq" id="WP_310537027.1">
    <property type="nucleotide sequence ID" value="NZ_BAAAOC010000009.1"/>
</dbReference>
<keyword evidence="1" id="KW-0805">Transcription regulation</keyword>
<dbReference type="EMBL" id="JAVKGT010000011">
    <property type="protein sequence ID" value="MDR5711645.1"/>
    <property type="molecule type" value="Genomic_DNA"/>
</dbReference>
<evidence type="ECO:0000256" key="2">
    <source>
        <dbReference type="ARBA" id="ARBA00023125"/>
    </source>
</evidence>
<organism evidence="6 7">
    <name type="scientific">Nesterenkonia flava</name>
    <dbReference type="NCBI Taxonomy" id="469799"/>
    <lineage>
        <taxon>Bacteria</taxon>
        <taxon>Bacillati</taxon>
        <taxon>Actinomycetota</taxon>
        <taxon>Actinomycetes</taxon>
        <taxon>Micrococcales</taxon>
        <taxon>Micrococcaceae</taxon>
        <taxon>Nesterenkonia</taxon>
    </lineage>
</organism>
<dbReference type="PANTHER" id="PTHR30154">
    <property type="entry name" value="LEUCINE-RESPONSIVE REGULATORY PROTEIN"/>
    <property type="match status" value="1"/>
</dbReference>
<dbReference type="InterPro" id="IPR019887">
    <property type="entry name" value="Tscrpt_reg_AsnC/Lrp_C"/>
</dbReference>
<dbReference type="SUPFAM" id="SSF46785">
    <property type="entry name" value="Winged helix' DNA-binding domain"/>
    <property type="match status" value="1"/>
</dbReference>
<feature type="domain" description="Transcription regulator AsnC/Lrp ligand binding" evidence="4">
    <location>
        <begin position="66"/>
        <end position="135"/>
    </location>
</feature>
<keyword evidence="2" id="KW-0238">DNA-binding</keyword>
<keyword evidence="7" id="KW-1185">Reference proteome</keyword>
<evidence type="ECO:0000259" key="5">
    <source>
        <dbReference type="Pfam" id="PF13404"/>
    </source>
</evidence>
<dbReference type="PANTHER" id="PTHR30154:SF34">
    <property type="entry name" value="TRANSCRIPTIONAL REGULATOR AZLB"/>
    <property type="match status" value="1"/>
</dbReference>
<dbReference type="InterPro" id="IPR000485">
    <property type="entry name" value="AsnC-type_HTH_dom"/>
</dbReference>
<dbReference type="InterPro" id="IPR036390">
    <property type="entry name" value="WH_DNA-bd_sf"/>
</dbReference>
<evidence type="ECO:0000259" key="4">
    <source>
        <dbReference type="Pfam" id="PF01037"/>
    </source>
</evidence>
<dbReference type="Gene3D" id="1.10.10.10">
    <property type="entry name" value="Winged helix-like DNA-binding domain superfamily/Winged helix DNA-binding domain"/>
    <property type="match status" value="1"/>
</dbReference>
<dbReference type="SUPFAM" id="SSF54909">
    <property type="entry name" value="Dimeric alpha+beta barrel"/>
    <property type="match status" value="1"/>
</dbReference>
<comment type="caution">
    <text evidence="6">The sequence shown here is derived from an EMBL/GenBank/DDBJ whole genome shotgun (WGS) entry which is preliminary data.</text>
</comment>
<evidence type="ECO:0000256" key="3">
    <source>
        <dbReference type="ARBA" id="ARBA00023163"/>
    </source>
</evidence>
<feature type="domain" description="HTH asnC-type" evidence="5">
    <location>
        <begin position="3"/>
        <end position="44"/>
    </location>
</feature>
<dbReference type="InterPro" id="IPR019888">
    <property type="entry name" value="Tscrpt_reg_AsnC-like"/>
</dbReference>
<accession>A0ABU1FSL7</accession>
<name>A0ABU1FSL7_9MICC</name>
<dbReference type="Pfam" id="PF13404">
    <property type="entry name" value="HTH_AsnC-type"/>
    <property type="match status" value="1"/>
</dbReference>